<dbReference type="SUPFAM" id="SSF53383">
    <property type="entry name" value="PLP-dependent transferases"/>
    <property type="match status" value="1"/>
</dbReference>
<dbReference type="GO" id="GO:0030170">
    <property type="term" value="F:pyridoxal phosphate binding"/>
    <property type="evidence" value="ECO:0007669"/>
    <property type="project" value="InterPro"/>
</dbReference>
<evidence type="ECO:0000256" key="3">
    <source>
        <dbReference type="RuleBase" id="RU000481"/>
    </source>
</evidence>
<dbReference type="Proteomes" id="UP000287361">
    <property type="component" value="Unassembled WGS sequence"/>
</dbReference>
<dbReference type="InterPro" id="IPR004839">
    <property type="entry name" value="Aminotransferase_I/II_large"/>
</dbReference>
<evidence type="ECO:0000313" key="5">
    <source>
        <dbReference type="EMBL" id="GCB28960.1"/>
    </source>
</evidence>
<evidence type="ECO:0000259" key="4">
    <source>
        <dbReference type="Pfam" id="PF00155"/>
    </source>
</evidence>
<gene>
    <name evidence="5" type="ORF">KGMB03357_06210</name>
</gene>
<dbReference type="PROSITE" id="PS00105">
    <property type="entry name" value="AA_TRANSFER_CLASS_1"/>
    <property type="match status" value="1"/>
</dbReference>
<dbReference type="PANTHER" id="PTHR42885:SF1">
    <property type="entry name" value="THREONINE-PHOSPHATE DECARBOXYLASE"/>
    <property type="match status" value="1"/>
</dbReference>
<feature type="domain" description="Aminotransferase class I/classII large" evidence="4">
    <location>
        <begin position="2"/>
        <end position="189"/>
    </location>
</feature>
<reference evidence="5 6" key="1">
    <citation type="submission" date="2018-10" db="EMBL/GenBank/DDBJ databases">
        <title>Draft Genome Sequence of Anaerotignum sp. KCTC 15736.</title>
        <authorList>
            <person name="Choi S.H."/>
            <person name="Kim J.S."/>
            <person name="Kang S.W."/>
            <person name="Lee J.S."/>
            <person name="Park S.H."/>
        </authorList>
    </citation>
    <scope>NUCLEOTIDE SEQUENCE [LARGE SCALE GENOMIC DNA]</scope>
    <source>
        <strain evidence="5 6">KCTC 15736</strain>
    </source>
</reference>
<comment type="cofactor">
    <cofactor evidence="1 3">
        <name>pyridoxal 5'-phosphate</name>
        <dbReference type="ChEBI" id="CHEBI:597326"/>
    </cofactor>
</comment>
<dbReference type="InterPro" id="IPR015424">
    <property type="entry name" value="PyrdxlP-dep_Trfase"/>
</dbReference>
<dbReference type="AlphaFoldDB" id="A0A401LBR8"/>
<sequence>MREILAHCKKIGASVMIDETYIEFSDILPEICSIPLVKEFDNLFVIRGTSKFFAAPGIRLGYGISSNQAFLDRFKTNTNPWSVNSLADFIGQHIFTDFAFHKKTQTLVSEERRKAFAELSTWKNIKAYPSEANFILLKLKTDRITAHELFEKCIQKKMLIRDASSFTFLDESYLRFCILSPAHNAALLAELKKWVEE</sequence>
<evidence type="ECO:0000256" key="1">
    <source>
        <dbReference type="ARBA" id="ARBA00001933"/>
    </source>
</evidence>
<keyword evidence="3" id="KW-0032">Aminotransferase</keyword>
<name>A0A401LBR8_9FIRM</name>
<proteinExistence type="inferred from homology"/>
<keyword evidence="3" id="KW-0808">Transferase</keyword>
<dbReference type="EMBL" id="BHVZ01000001">
    <property type="protein sequence ID" value="GCB28960.1"/>
    <property type="molecule type" value="Genomic_DNA"/>
</dbReference>
<evidence type="ECO:0000313" key="6">
    <source>
        <dbReference type="Proteomes" id="UP000287361"/>
    </source>
</evidence>
<dbReference type="Pfam" id="PF00155">
    <property type="entry name" value="Aminotran_1_2"/>
    <property type="match status" value="1"/>
</dbReference>
<dbReference type="PANTHER" id="PTHR42885">
    <property type="entry name" value="HISTIDINOL-PHOSPHATE AMINOTRANSFERASE-RELATED"/>
    <property type="match status" value="1"/>
</dbReference>
<dbReference type="Gene3D" id="3.90.1150.10">
    <property type="entry name" value="Aspartate Aminotransferase, domain 1"/>
    <property type="match status" value="1"/>
</dbReference>
<dbReference type="InterPro" id="IPR015421">
    <property type="entry name" value="PyrdxlP-dep_Trfase_major"/>
</dbReference>
<evidence type="ECO:0000256" key="2">
    <source>
        <dbReference type="ARBA" id="ARBA00022898"/>
    </source>
</evidence>
<keyword evidence="2" id="KW-0663">Pyridoxal phosphate</keyword>
<dbReference type="EC" id="2.6.1.-" evidence="3"/>
<accession>A0A401LBR8</accession>
<protein>
    <recommendedName>
        <fullName evidence="3">Aminotransferase</fullName>
        <ecNumber evidence="3">2.6.1.-</ecNumber>
    </recommendedName>
</protein>
<keyword evidence="6" id="KW-1185">Reference proteome</keyword>
<comment type="similarity">
    <text evidence="3">Belongs to the class-I pyridoxal-phosphate-dependent aminotransferase family.</text>
</comment>
<organism evidence="5 6">
    <name type="scientific">Anaerotignum faecicola</name>
    <dbReference type="NCBI Taxonomy" id="2358141"/>
    <lineage>
        <taxon>Bacteria</taxon>
        <taxon>Bacillati</taxon>
        <taxon>Bacillota</taxon>
        <taxon>Clostridia</taxon>
        <taxon>Lachnospirales</taxon>
        <taxon>Anaerotignaceae</taxon>
        <taxon>Anaerotignum</taxon>
    </lineage>
</organism>
<dbReference type="InterPro" id="IPR015422">
    <property type="entry name" value="PyrdxlP-dep_Trfase_small"/>
</dbReference>
<dbReference type="CDD" id="cd00609">
    <property type="entry name" value="AAT_like"/>
    <property type="match status" value="1"/>
</dbReference>
<dbReference type="GO" id="GO:0008483">
    <property type="term" value="F:transaminase activity"/>
    <property type="evidence" value="ECO:0007669"/>
    <property type="project" value="UniProtKB-KW"/>
</dbReference>
<dbReference type="InterPro" id="IPR004838">
    <property type="entry name" value="NHTrfase_class1_PyrdxlP-BS"/>
</dbReference>
<comment type="caution">
    <text evidence="5">The sequence shown here is derived from an EMBL/GenBank/DDBJ whole genome shotgun (WGS) entry which is preliminary data.</text>
</comment>
<dbReference type="Gene3D" id="3.40.640.10">
    <property type="entry name" value="Type I PLP-dependent aspartate aminotransferase-like (Major domain)"/>
    <property type="match status" value="1"/>
</dbReference>